<keyword evidence="4 5" id="KW-0418">Kinase</keyword>
<dbReference type="PANTHER" id="PTHR23359">
    <property type="entry name" value="NUCLEOTIDE KINASE"/>
    <property type="match status" value="1"/>
</dbReference>
<sequence>MAKAAQGQPTRVVLLGPPGAGKGTQANAIASRLEVPHISTGDIFRRAIEEGSDLGLVARAHMVSGELVPDGITMTMVSRRLGEEDASKGFLLDGFPRNVDQARYLDETLRRSGDVVELVLELHVPAEDIVRRLSGRRMCGQCGRSWHVEFNPTRVEGICDTCAGSLHQREDDHQDSVRRRLELHERETAPLAGYYQDKGVLSRVDAVGTVEVVSERVLAVLIAHSAGSRAEATPSQR</sequence>
<accession>A0ABN1EJ67</accession>
<keyword evidence="1 5" id="KW-0808">Transferase</keyword>
<feature type="binding site" evidence="5">
    <location>
        <position position="136"/>
    </location>
    <ligand>
        <name>ATP</name>
        <dbReference type="ChEBI" id="CHEBI:30616"/>
    </ligand>
</feature>
<comment type="similarity">
    <text evidence="5 6">Belongs to the adenylate kinase family.</text>
</comment>
<evidence type="ECO:0000313" key="9">
    <source>
        <dbReference type="EMBL" id="GAA0567746.1"/>
    </source>
</evidence>
<feature type="region of interest" description="LID" evidence="5">
    <location>
        <begin position="135"/>
        <end position="172"/>
    </location>
</feature>
<comment type="subcellular location">
    <subcellularLocation>
        <location evidence="5 7">Cytoplasm</location>
    </subcellularLocation>
</comment>
<dbReference type="InterPro" id="IPR033690">
    <property type="entry name" value="Adenylat_kinase_CS"/>
</dbReference>
<comment type="domain">
    <text evidence="5">Consists of three domains, a large central CORE domain and two small peripheral domains, NMPbind and LID, which undergo movements during catalysis. The LID domain closes over the site of phosphoryl transfer upon ATP binding. Assembling and dissambling the active center during each catalytic cycle provides an effective means to prevent ATP hydrolysis. Some bacteria have evolved a zinc-coordinating structure that stabilizes the LID domain.</text>
</comment>
<dbReference type="InterPro" id="IPR000850">
    <property type="entry name" value="Adenylat/UMP-CMP_kin"/>
</dbReference>
<dbReference type="InterPro" id="IPR006259">
    <property type="entry name" value="Adenyl_kin_sub"/>
</dbReference>
<feature type="binding site" evidence="5">
    <location>
        <position position="40"/>
    </location>
    <ligand>
        <name>AMP</name>
        <dbReference type="ChEBI" id="CHEBI:456215"/>
    </ligand>
</feature>
<dbReference type="CDD" id="cd01428">
    <property type="entry name" value="ADK"/>
    <property type="match status" value="1"/>
</dbReference>
<evidence type="ECO:0000256" key="2">
    <source>
        <dbReference type="ARBA" id="ARBA00022727"/>
    </source>
</evidence>
<feature type="binding site" evidence="5">
    <location>
        <begin position="66"/>
        <end position="68"/>
    </location>
    <ligand>
        <name>AMP</name>
        <dbReference type="ChEBI" id="CHEBI:456215"/>
    </ligand>
</feature>
<feature type="region of interest" description="NMP" evidence="5">
    <location>
        <begin position="39"/>
        <end position="68"/>
    </location>
</feature>
<evidence type="ECO:0000259" key="8">
    <source>
        <dbReference type="Pfam" id="PF05191"/>
    </source>
</evidence>
<comment type="subunit">
    <text evidence="5 7">Monomer.</text>
</comment>
<evidence type="ECO:0000256" key="7">
    <source>
        <dbReference type="RuleBase" id="RU003331"/>
    </source>
</evidence>
<feature type="binding site" evidence="5">
    <location>
        <begin position="94"/>
        <end position="97"/>
    </location>
    <ligand>
        <name>AMP</name>
        <dbReference type="ChEBI" id="CHEBI:456215"/>
    </ligand>
</feature>
<comment type="caution">
    <text evidence="9">The sequence shown here is derived from an EMBL/GenBank/DDBJ whole genome shotgun (WGS) entry which is preliminary data.</text>
</comment>
<comment type="pathway">
    <text evidence="5">Purine metabolism; AMP biosynthesis via salvage pathway; AMP from ADP: step 1/1.</text>
</comment>
<dbReference type="HAMAP" id="MF_00235">
    <property type="entry name" value="Adenylate_kinase_Adk"/>
    <property type="match status" value="1"/>
</dbReference>
<dbReference type="NCBIfam" id="NF001380">
    <property type="entry name" value="PRK00279.1-2"/>
    <property type="match status" value="1"/>
</dbReference>
<dbReference type="Pfam" id="PF05191">
    <property type="entry name" value="ADK_lid"/>
    <property type="match status" value="1"/>
</dbReference>
<dbReference type="Gene3D" id="3.40.50.300">
    <property type="entry name" value="P-loop containing nucleotide triphosphate hydrolases"/>
    <property type="match status" value="1"/>
</dbReference>
<dbReference type="RefSeq" id="WP_011873662.1">
    <property type="nucleotide sequence ID" value="NZ_BAAAGS010000162.1"/>
</dbReference>
<dbReference type="EC" id="2.7.4.3" evidence="5 7"/>
<keyword evidence="5 7" id="KW-0067">ATP-binding</keyword>
<feature type="binding site" evidence="5">
    <location>
        <position position="208"/>
    </location>
    <ligand>
        <name>ATP</name>
        <dbReference type="ChEBI" id="CHEBI:30616"/>
    </ligand>
</feature>
<keyword evidence="2 5" id="KW-0545">Nucleotide biosynthesis</keyword>
<feature type="binding site" evidence="5">
    <location>
        <position position="45"/>
    </location>
    <ligand>
        <name>AMP</name>
        <dbReference type="ChEBI" id="CHEBI:456215"/>
    </ligand>
</feature>
<feature type="binding site" evidence="5">
    <location>
        <position position="139"/>
    </location>
    <ligand>
        <name>Zn(2+)</name>
        <dbReference type="ChEBI" id="CHEBI:29105"/>
        <note>structural</note>
    </ligand>
</feature>
<comment type="catalytic activity">
    <reaction evidence="5 7">
        <text>AMP + ATP = 2 ADP</text>
        <dbReference type="Rhea" id="RHEA:12973"/>
        <dbReference type="ChEBI" id="CHEBI:30616"/>
        <dbReference type="ChEBI" id="CHEBI:456215"/>
        <dbReference type="ChEBI" id="CHEBI:456216"/>
        <dbReference type="EC" id="2.7.4.3"/>
    </reaction>
</comment>
<evidence type="ECO:0000256" key="6">
    <source>
        <dbReference type="RuleBase" id="RU003330"/>
    </source>
</evidence>
<dbReference type="NCBIfam" id="TIGR01351">
    <property type="entry name" value="adk"/>
    <property type="match status" value="1"/>
</dbReference>
<dbReference type="GO" id="GO:0016301">
    <property type="term" value="F:kinase activity"/>
    <property type="evidence" value="ECO:0007669"/>
    <property type="project" value="UniProtKB-KW"/>
</dbReference>
<dbReference type="InterPro" id="IPR027417">
    <property type="entry name" value="P-loop_NTPase"/>
</dbReference>
<evidence type="ECO:0000313" key="10">
    <source>
        <dbReference type="Proteomes" id="UP001500729"/>
    </source>
</evidence>
<name>A0ABN1EJ67_SACER</name>
<dbReference type="InterPro" id="IPR007862">
    <property type="entry name" value="Adenylate_kinase_lid-dom"/>
</dbReference>
<evidence type="ECO:0000256" key="3">
    <source>
        <dbReference type="ARBA" id="ARBA00022741"/>
    </source>
</evidence>
<keyword evidence="10" id="KW-1185">Reference proteome</keyword>
<keyword evidence="5" id="KW-0963">Cytoplasm</keyword>
<evidence type="ECO:0000256" key="5">
    <source>
        <dbReference type="HAMAP-Rule" id="MF_00235"/>
    </source>
</evidence>
<feature type="binding site" evidence="5">
    <location>
        <position position="162"/>
    </location>
    <ligand>
        <name>Zn(2+)</name>
        <dbReference type="ChEBI" id="CHEBI:29105"/>
        <note>structural</note>
    </ligand>
</feature>
<reference evidence="9 10" key="1">
    <citation type="journal article" date="2019" name="Int. J. Syst. Evol. Microbiol.">
        <title>The Global Catalogue of Microorganisms (GCM) 10K type strain sequencing project: providing services to taxonomists for standard genome sequencing and annotation.</title>
        <authorList>
            <consortium name="The Broad Institute Genomics Platform"/>
            <consortium name="The Broad Institute Genome Sequencing Center for Infectious Disease"/>
            <person name="Wu L."/>
            <person name="Ma J."/>
        </authorList>
    </citation>
    <scope>NUCLEOTIDE SEQUENCE [LARGE SCALE GENOMIC DNA]</scope>
    <source>
        <strain evidence="9 10">JCM 10303</strain>
    </source>
</reference>
<proteinExistence type="inferred from homology"/>
<feature type="domain" description="Adenylate kinase active site lid" evidence="8">
    <location>
        <begin position="136"/>
        <end position="171"/>
    </location>
</feature>
<feature type="binding site" evidence="5">
    <location>
        <begin position="19"/>
        <end position="24"/>
    </location>
    <ligand>
        <name>ATP</name>
        <dbReference type="ChEBI" id="CHEBI:30616"/>
    </ligand>
</feature>
<keyword evidence="3 5" id="KW-0547">Nucleotide-binding</keyword>
<dbReference type="EMBL" id="BAAAGS010000162">
    <property type="protein sequence ID" value="GAA0567746.1"/>
    <property type="molecule type" value="Genomic_DNA"/>
</dbReference>
<feature type="binding site" evidence="5">
    <location>
        <position position="101"/>
    </location>
    <ligand>
        <name>AMP</name>
        <dbReference type="ChEBI" id="CHEBI:456215"/>
    </ligand>
</feature>
<gene>
    <name evidence="5" type="primary">adk</name>
    <name evidence="9" type="ORF">GCM10009533_72400</name>
</gene>
<feature type="binding site" evidence="5">
    <location>
        <position position="169"/>
    </location>
    <ligand>
        <name>AMP</name>
        <dbReference type="ChEBI" id="CHEBI:456215"/>
    </ligand>
</feature>
<feature type="binding site" evidence="5">
    <location>
        <position position="180"/>
    </location>
    <ligand>
        <name>AMP</name>
        <dbReference type="ChEBI" id="CHEBI:456215"/>
    </ligand>
</feature>
<dbReference type="NCBIfam" id="NF001381">
    <property type="entry name" value="PRK00279.1-3"/>
    <property type="match status" value="1"/>
</dbReference>
<comment type="caution">
    <text evidence="5">Lacks conserved residue(s) required for the propagation of feature annotation.</text>
</comment>
<dbReference type="Pfam" id="PF00406">
    <property type="entry name" value="ADK"/>
    <property type="match status" value="1"/>
</dbReference>
<protein>
    <recommendedName>
        <fullName evidence="5 7">Adenylate kinase</fullName>
        <shortName evidence="5">AK</shortName>
        <ecNumber evidence="5 7">2.7.4.3</ecNumber>
    </recommendedName>
    <alternativeName>
        <fullName evidence="5">ATP-AMP transphosphorylase</fullName>
    </alternativeName>
    <alternativeName>
        <fullName evidence="5">ATP:AMP phosphotransferase</fullName>
    </alternativeName>
    <alternativeName>
        <fullName evidence="5">Adenylate monophosphate kinase</fullName>
    </alternativeName>
</protein>
<dbReference type="PROSITE" id="PS00113">
    <property type="entry name" value="ADENYLATE_KINASE"/>
    <property type="match status" value="1"/>
</dbReference>
<organism evidence="9 10">
    <name type="scientific">Saccharopolyspora erythraea</name>
    <name type="common">Streptomyces erythraeus</name>
    <dbReference type="NCBI Taxonomy" id="1836"/>
    <lineage>
        <taxon>Bacteria</taxon>
        <taxon>Bacillati</taxon>
        <taxon>Actinomycetota</taxon>
        <taxon>Actinomycetes</taxon>
        <taxon>Pseudonocardiales</taxon>
        <taxon>Pseudonocardiaceae</taxon>
        <taxon>Saccharopolyspora</taxon>
    </lineage>
</organism>
<keyword evidence="5" id="KW-0479">Metal-binding</keyword>
<evidence type="ECO:0000256" key="1">
    <source>
        <dbReference type="ARBA" id="ARBA00022679"/>
    </source>
</evidence>
<comment type="function">
    <text evidence="5">Catalyzes the reversible transfer of the terminal phosphate group between ATP and AMP. Plays an important role in cellular energy homeostasis and in adenine nucleotide metabolism.</text>
</comment>
<evidence type="ECO:0000256" key="4">
    <source>
        <dbReference type="ARBA" id="ARBA00022777"/>
    </source>
</evidence>
<dbReference type="SUPFAM" id="SSF52540">
    <property type="entry name" value="P-loop containing nucleoside triphosphate hydrolases"/>
    <property type="match status" value="1"/>
</dbReference>
<feature type="binding site" evidence="5">
    <location>
        <position position="142"/>
    </location>
    <ligand>
        <name>Zn(2+)</name>
        <dbReference type="ChEBI" id="CHEBI:29105"/>
        <note>structural</note>
    </ligand>
</feature>
<dbReference type="PRINTS" id="PR00094">
    <property type="entry name" value="ADENYLTKNASE"/>
</dbReference>
<keyword evidence="5" id="KW-0862">Zinc</keyword>
<dbReference type="Proteomes" id="UP001500729">
    <property type="component" value="Unassembled WGS sequence"/>
</dbReference>
<feature type="binding site" evidence="5">
    <location>
        <position position="159"/>
    </location>
    <ligand>
        <name>Zn(2+)</name>
        <dbReference type="ChEBI" id="CHEBI:29105"/>
        <note>structural</note>
    </ligand>
</feature>